<dbReference type="PROSITE" id="PS51138">
    <property type="entry name" value="ENT"/>
    <property type="match status" value="1"/>
</dbReference>
<dbReference type="SUPFAM" id="SSF158639">
    <property type="entry name" value="ENT-like"/>
    <property type="match status" value="1"/>
</dbReference>
<keyword evidence="2" id="KW-0539">Nucleus</keyword>
<accession>A0A1D6QKR7</accession>
<dbReference type="PANTHER" id="PTHR33432">
    <property type="entry name" value="PROTEIN EMSY-LIKE 4"/>
    <property type="match status" value="1"/>
</dbReference>
<reference evidence="3" key="1">
    <citation type="submission" date="2015-12" db="EMBL/GenBank/DDBJ databases">
        <title>Update maize B73 reference genome by single molecule sequencing technologies.</title>
        <authorList>
            <consortium name="Maize Genome Sequencing Project"/>
            <person name="Ware D."/>
        </authorList>
    </citation>
    <scope>NUCLEOTIDE SEQUENCE</scope>
    <source>
        <tissue evidence="3">Seedling</tissue>
    </source>
</reference>
<organism evidence="3">
    <name type="scientific">Zea mays</name>
    <name type="common">Maize</name>
    <dbReference type="NCBI Taxonomy" id="4577"/>
    <lineage>
        <taxon>Eukaryota</taxon>
        <taxon>Viridiplantae</taxon>
        <taxon>Streptophyta</taxon>
        <taxon>Embryophyta</taxon>
        <taxon>Tracheophyta</taxon>
        <taxon>Spermatophyta</taxon>
        <taxon>Magnoliopsida</taxon>
        <taxon>Liliopsida</taxon>
        <taxon>Poales</taxon>
        <taxon>Poaceae</taxon>
        <taxon>PACMAD clade</taxon>
        <taxon>Panicoideae</taxon>
        <taxon>Andropogonodae</taxon>
        <taxon>Andropogoneae</taxon>
        <taxon>Tripsacinae</taxon>
        <taxon>Zea</taxon>
    </lineage>
</organism>
<dbReference type="AlphaFoldDB" id="A0A1D6QKR7"/>
<dbReference type="InterPro" id="IPR005491">
    <property type="entry name" value="ENT_dom"/>
</dbReference>
<dbReference type="Pfam" id="PF03735">
    <property type="entry name" value="ENT"/>
    <property type="match status" value="1"/>
</dbReference>
<gene>
    <name evidence="3" type="ORF">ZEAMMB73_Zm00001d052893</name>
</gene>
<dbReference type="Gene3D" id="1.10.1240.40">
    <property type="entry name" value="ENT domain"/>
    <property type="match status" value="1"/>
</dbReference>
<evidence type="ECO:0000256" key="1">
    <source>
        <dbReference type="ARBA" id="ARBA00004123"/>
    </source>
</evidence>
<comment type="subcellular location">
    <subcellularLocation>
        <location evidence="1">Nucleus</location>
    </subcellularLocation>
</comment>
<name>A0A1D6QKR7_MAIZE</name>
<dbReference type="PANTHER" id="PTHR33432:SF4">
    <property type="entry name" value="OS08G0510500 PROTEIN"/>
    <property type="match status" value="1"/>
</dbReference>
<dbReference type="SMART" id="SM01191">
    <property type="entry name" value="ENT"/>
    <property type="match status" value="1"/>
</dbReference>
<evidence type="ECO:0000313" key="3">
    <source>
        <dbReference type="EMBL" id="AQK58306.1"/>
    </source>
</evidence>
<dbReference type="InterPro" id="IPR036142">
    <property type="entry name" value="ENT_dom-like_sf"/>
</dbReference>
<sequence length="254" mass="28891">MEHRAFDCSGSDDDLPPTYQIRVPRMHFSGNRRQLAGPFSQPRPHNKLDSDIHQIEQQAYTGVLRAFKMQSDALTWVISSMENYWMLLNMVNEEEAIHRIRQSRQGCGMQSSLPYNSVVDHNLGPIKRQKKSHPIYSLPVDPHSPSMPLKALVDNKIYTVGMDGRSGRYHTNEYYASHNDMGLLNFNRTDIPDTETLVKKVERVLSRPDVYAIERAKELLIGQEQSLLDAIAKLDEASDHESGEGLCIDKGTLL</sequence>
<dbReference type="ExpressionAtlas" id="A0A1D6QKR7">
    <property type="expression patterns" value="baseline and differential"/>
</dbReference>
<dbReference type="InterPro" id="IPR033485">
    <property type="entry name" value="EMSY-LIKE_plant"/>
</dbReference>
<protein>
    <submittedName>
        <fullName evidence="3">Protein EMSY-LIKE 4</fullName>
    </submittedName>
</protein>
<dbReference type="EMBL" id="CM000780">
    <property type="protein sequence ID" value="AQK58306.1"/>
    <property type="molecule type" value="Genomic_DNA"/>
</dbReference>
<evidence type="ECO:0000256" key="2">
    <source>
        <dbReference type="ARBA" id="ARBA00023242"/>
    </source>
</evidence>
<dbReference type="GO" id="GO:0050832">
    <property type="term" value="P:defense response to fungus"/>
    <property type="evidence" value="ECO:0007669"/>
    <property type="project" value="InterPro"/>
</dbReference>
<proteinExistence type="predicted"/>
<dbReference type="GO" id="GO:0005634">
    <property type="term" value="C:nucleus"/>
    <property type="evidence" value="ECO:0007669"/>
    <property type="project" value="UniProtKB-SubCell"/>
</dbReference>